<dbReference type="PANTHER" id="PTHR46832:SF1">
    <property type="entry name" value="5'-METHYLTHIOADENOSINE_S-ADENOSYLHOMOCYSTEINE NUCLEOSIDASE"/>
    <property type="match status" value="1"/>
</dbReference>
<dbReference type="GO" id="GO:0019284">
    <property type="term" value="P:L-methionine salvage from S-adenosylmethionine"/>
    <property type="evidence" value="ECO:0007669"/>
    <property type="project" value="TreeGrafter"/>
</dbReference>
<keyword evidence="3" id="KW-0028">Amino-acid biosynthesis</keyword>
<dbReference type="AlphaFoldDB" id="A0A1X0VG45"/>
<evidence type="ECO:0000313" key="7">
    <source>
        <dbReference type="Proteomes" id="UP000192288"/>
    </source>
</evidence>
<dbReference type="Pfam" id="PF01048">
    <property type="entry name" value="PNP_UDP_1"/>
    <property type="match status" value="1"/>
</dbReference>
<dbReference type="RefSeq" id="WP_036067615.1">
    <property type="nucleotide sequence ID" value="NZ_MPLS01000002.1"/>
</dbReference>
<dbReference type="GeneID" id="97230144"/>
<protein>
    <recommendedName>
        <fullName evidence="2">adenosylhomocysteine nucleosidase</fullName>
        <ecNumber evidence="2">3.2.2.9</ecNumber>
    </recommendedName>
</protein>
<dbReference type="CDD" id="cd09008">
    <property type="entry name" value="MTAN"/>
    <property type="match status" value="1"/>
</dbReference>
<dbReference type="NCBIfam" id="TIGR01704">
    <property type="entry name" value="MTA_SAH-Nsdase"/>
    <property type="match status" value="1"/>
</dbReference>
<proteinExistence type="predicted"/>
<dbReference type="GO" id="GO:0008782">
    <property type="term" value="F:adenosylhomocysteine nucleosidase activity"/>
    <property type="evidence" value="ECO:0007669"/>
    <property type="project" value="UniProtKB-EC"/>
</dbReference>
<dbReference type="PANTHER" id="PTHR46832">
    <property type="entry name" value="5'-METHYLTHIOADENOSINE/S-ADENOSYLHOMOCYSTEINE NUCLEOSIDASE"/>
    <property type="match status" value="1"/>
</dbReference>
<comment type="caution">
    <text evidence="6">The sequence shown here is derived from an EMBL/GenBank/DDBJ whole genome shotgun (WGS) entry which is preliminary data.</text>
</comment>
<dbReference type="InterPro" id="IPR000845">
    <property type="entry name" value="Nucleoside_phosphorylase_d"/>
</dbReference>
<name>A0A1X0VG45_LEUPS</name>
<dbReference type="GO" id="GO:0019509">
    <property type="term" value="P:L-methionine salvage from methylthioadenosine"/>
    <property type="evidence" value="ECO:0007669"/>
    <property type="project" value="UniProtKB-UniPathway"/>
</dbReference>
<evidence type="ECO:0000256" key="3">
    <source>
        <dbReference type="ARBA" id="ARBA00022605"/>
    </source>
</evidence>
<dbReference type="NCBIfam" id="NF004079">
    <property type="entry name" value="PRK05584.1"/>
    <property type="match status" value="1"/>
</dbReference>
<reference evidence="6 7" key="1">
    <citation type="journal article" date="2017" name="Front. Microbiol.">
        <title>Genomic Characterization of Dairy Associated Leuconostoc Species and Diversity of Leuconostocs in Undefined Mixed Mesophilic Starter Cultures.</title>
        <authorList>
            <person name="Frantzen C.A."/>
            <person name="Kot W."/>
            <person name="Pedersen T.B."/>
            <person name="Ardo Y.M."/>
            <person name="Broadbent J.R."/>
            <person name="Neve H."/>
            <person name="Hansen L.H."/>
            <person name="Dal Bello F."/>
            <person name="Ostlie H.M."/>
            <person name="Kleppen H.P."/>
            <person name="Vogensen F.K."/>
            <person name="Holo H."/>
        </authorList>
    </citation>
    <scope>NUCLEOTIDE SEQUENCE [LARGE SCALE GENOMIC DNA]</scope>
    <source>
        <strain evidence="6 7">LMGCF08</strain>
    </source>
</reference>
<dbReference type="UniPathway" id="UPA00904">
    <property type="reaction ID" value="UER00871"/>
</dbReference>
<dbReference type="GO" id="GO:0008930">
    <property type="term" value="F:methylthioadenosine nucleosidase activity"/>
    <property type="evidence" value="ECO:0007669"/>
    <property type="project" value="InterPro"/>
</dbReference>
<evidence type="ECO:0000256" key="5">
    <source>
        <dbReference type="ARBA" id="ARBA00023167"/>
    </source>
</evidence>
<comment type="pathway">
    <text evidence="1">Amino-acid biosynthesis; L-methionine biosynthesis via salvage pathway; S-methyl-5-thio-alpha-D-ribose 1-phosphate from S-methyl-5'-thioadenosine (hydrolase route): step 1/2.</text>
</comment>
<gene>
    <name evidence="6" type="ORF">BMR96_00900</name>
</gene>
<dbReference type="SUPFAM" id="SSF53167">
    <property type="entry name" value="Purine and uridine phosphorylases"/>
    <property type="match status" value="1"/>
</dbReference>
<sequence>MKIGIITPMAEEKLSLIAALDNTKTKQHGGTSITTGTYKGHEVILTESGIGKVAAASAATVMIDNFEPDLIVNTGSAGALDPDLKIGDEVVGTRVAHSDVDVTVFGYAFGQVPNKPLYYLADPEVVADFEKLAAVKEGLIVSGDQFVQDDAKKRILAHFPDALVAEMEAAAVAQVATQFGTPFIVLRGVSDLANGDSGVVFDDYVVEAGRASAKLLLRYLDQKK</sequence>
<dbReference type="GO" id="GO:0005829">
    <property type="term" value="C:cytosol"/>
    <property type="evidence" value="ECO:0007669"/>
    <property type="project" value="TreeGrafter"/>
</dbReference>
<accession>A0A1X0VG45</accession>
<dbReference type="EC" id="3.2.2.9" evidence="2"/>
<dbReference type="eggNOG" id="COG0775">
    <property type="taxonomic scope" value="Bacteria"/>
</dbReference>
<organism evidence="6 7">
    <name type="scientific">Leuconostoc pseudomesenteroides</name>
    <dbReference type="NCBI Taxonomy" id="33968"/>
    <lineage>
        <taxon>Bacteria</taxon>
        <taxon>Bacillati</taxon>
        <taxon>Bacillota</taxon>
        <taxon>Bacilli</taxon>
        <taxon>Lactobacillales</taxon>
        <taxon>Lactobacillaceae</taxon>
        <taxon>Leuconostoc</taxon>
    </lineage>
</organism>
<dbReference type="Gene3D" id="3.40.50.1580">
    <property type="entry name" value="Nucleoside phosphorylase domain"/>
    <property type="match status" value="1"/>
</dbReference>
<dbReference type="GO" id="GO:0009164">
    <property type="term" value="P:nucleoside catabolic process"/>
    <property type="evidence" value="ECO:0007669"/>
    <property type="project" value="InterPro"/>
</dbReference>
<dbReference type="InterPro" id="IPR035994">
    <property type="entry name" value="Nucleoside_phosphorylase_sf"/>
</dbReference>
<evidence type="ECO:0000256" key="2">
    <source>
        <dbReference type="ARBA" id="ARBA00011974"/>
    </source>
</evidence>
<dbReference type="STRING" id="33968.BMS77_02435"/>
<keyword evidence="4" id="KW-0378">Hydrolase</keyword>
<dbReference type="InterPro" id="IPR010049">
    <property type="entry name" value="MTA_SAH_Nsdase"/>
</dbReference>
<dbReference type="Proteomes" id="UP000192288">
    <property type="component" value="Unassembled WGS sequence"/>
</dbReference>
<keyword evidence="5" id="KW-0486">Methionine biosynthesis</keyword>
<dbReference type="EMBL" id="MPLS01000002">
    <property type="protein sequence ID" value="ORI98594.1"/>
    <property type="molecule type" value="Genomic_DNA"/>
</dbReference>
<evidence type="ECO:0000256" key="1">
    <source>
        <dbReference type="ARBA" id="ARBA00004945"/>
    </source>
</evidence>
<evidence type="ECO:0000256" key="4">
    <source>
        <dbReference type="ARBA" id="ARBA00022801"/>
    </source>
</evidence>
<evidence type="ECO:0000313" key="6">
    <source>
        <dbReference type="EMBL" id="ORI98594.1"/>
    </source>
</evidence>